<organism evidence="9 10">
    <name type="scientific">Pterulicium gracile</name>
    <dbReference type="NCBI Taxonomy" id="1884261"/>
    <lineage>
        <taxon>Eukaryota</taxon>
        <taxon>Fungi</taxon>
        <taxon>Dikarya</taxon>
        <taxon>Basidiomycota</taxon>
        <taxon>Agaricomycotina</taxon>
        <taxon>Agaricomycetes</taxon>
        <taxon>Agaricomycetidae</taxon>
        <taxon>Agaricales</taxon>
        <taxon>Pleurotineae</taxon>
        <taxon>Pterulaceae</taxon>
        <taxon>Pterulicium</taxon>
    </lineage>
</organism>
<dbReference type="GO" id="GO:0005743">
    <property type="term" value="C:mitochondrial inner membrane"/>
    <property type="evidence" value="ECO:0007669"/>
    <property type="project" value="UniProtKB-SubCell"/>
</dbReference>
<protein>
    <submittedName>
        <fullName evidence="9">NADH2 dehydrogenase</fullName>
    </submittedName>
</protein>
<evidence type="ECO:0000256" key="7">
    <source>
        <dbReference type="ARBA" id="ARBA00023128"/>
    </source>
</evidence>
<keyword evidence="5" id="KW-0999">Mitochondrion inner membrane</keyword>
<evidence type="ECO:0000256" key="8">
    <source>
        <dbReference type="ARBA" id="ARBA00023136"/>
    </source>
</evidence>
<keyword evidence="6" id="KW-0249">Electron transport</keyword>
<evidence type="ECO:0000256" key="1">
    <source>
        <dbReference type="ARBA" id="ARBA00004443"/>
    </source>
</evidence>
<dbReference type="AlphaFoldDB" id="A0A5C3QAS1"/>
<proteinExistence type="inferred from homology"/>
<keyword evidence="8" id="KW-0472">Membrane</keyword>
<keyword evidence="4" id="KW-0679">Respiratory chain</keyword>
<sequence>MLRASRPLLTQLIKSTTGITGLLVHPNPLPSLLQTYQSTLDVLKTLPSHAAYRQSAETLTQRKLEIVQGALGGGMKVEEMLGEGQIEQSLDIAEDELALAGNMLEWKPWEPLVEKPMLDQWEYFGQRPGQQ</sequence>
<comment type="subcellular location">
    <subcellularLocation>
        <location evidence="1">Mitochondrion inner membrane</location>
        <topology evidence="1">Peripheral membrane protein</topology>
        <orientation evidence="1">Matrix side</orientation>
    </subcellularLocation>
</comment>
<evidence type="ECO:0000313" key="10">
    <source>
        <dbReference type="Proteomes" id="UP000305067"/>
    </source>
</evidence>
<dbReference type="STRING" id="1884261.A0A5C3QAS1"/>
<dbReference type="GO" id="GO:0022904">
    <property type="term" value="P:respiratory electron transport chain"/>
    <property type="evidence" value="ECO:0007669"/>
    <property type="project" value="InterPro"/>
</dbReference>
<name>A0A5C3QAS1_9AGAR</name>
<evidence type="ECO:0000256" key="6">
    <source>
        <dbReference type="ARBA" id="ARBA00022982"/>
    </source>
</evidence>
<evidence type="ECO:0000256" key="3">
    <source>
        <dbReference type="ARBA" id="ARBA00022448"/>
    </source>
</evidence>
<dbReference type="Proteomes" id="UP000305067">
    <property type="component" value="Unassembled WGS sequence"/>
</dbReference>
<dbReference type="PANTHER" id="PTHR12653:SF0">
    <property type="entry name" value="NADH DEHYDROGENASE [UBIQUINONE] 1 ALPHA SUBCOMPLEX SUBUNIT 5"/>
    <property type="match status" value="1"/>
</dbReference>
<evidence type="ECO:0000313" key="9">
    <source>
        <dbReference type="EMBL" id="TFK98841.1"/>
    </source>
</evidence>
<dbReference type="OrthoDB" id="286811at2759"/>
<dbReference type="EMBL" id="ML178837">
    <property type="protein sequence ID" value="TFK98841.1"/>
    <property type="molecule type" value="Genomic_DNA"/>
</dbReference>
<dbReference type="InterPro" id="IPR006806">
    <property type="entry name" value="NDUFA5"/>
</dbReference>
<gene>
    <name evidence="9" type="ORF">BDV98DRAFT_511548</name>
</gene>
<keyword evidence="7" id="KW-0496">Mitochondrion</keyword>
<dbReference type="Pfam" id="PF04716">
    <property type="entry name" value="ETC_C1_NDUFA5"/>
    <property type="match status" value="1"/>
</dbReference>
<evidence type="ECO:0000256" key="5">
    <source>
        <dbReference type="ARBA" id="ARBA00022792"/>
    </source>
</evidence>
<comment type="similarity">
    <text evidence="2">Belongs to the complex I NDUFA5 subunit family.</text>
</comment>
<accession>A0A5C3QAS1</accession>
<reference evidence="9 10" key="1">
    <citation type="journal article" date="2019" name="Nat. Ecol. Evol.">
        <title>Megaphylogeny resolves global patterns of mushroom evolution.</title>
        <authorList>
            <person name="Varga T."/>
            <person name="Krizsan K."/>
            <person name="Foldi C."/>
            <person name="Dima B."/>
            <person name="Sanchez-Garcia M."/>
            <person name="Sanchez-Ramirez S."/>
            <person name="Szollosi G.J."/>
            <person name="Szarkandi J.G."/>
            <person name="Papp V."/>
            <person name="Albert L."/>
            <person name="Andreopoulos W."/>
            <person name="Angelini C."/>
            <person name="Antonin V."/>
            <person name="Barry K.W."/>
            <person name="Bougher N.L."/>
            <person name="Buchanan P."/>
            <person name="Buyck B."/>
            <person name="Bense V."/>
            <person name="Catcheside P."/>
            <person name="Chovatia M."/>
            <person name="Cooper J."/>
            <person name="Damon W."/>
            <person name="Desjardin D."/>
            <person name="Finy P."/>
            <person name="Geml J."/>
            <person name="Haridas S."/>
            <person name="Hughes K."/>
            <person name="Justo A."/>
            <person name="Karasinski D."/>
            <person name="Kautmanova I."/>
            <person name="Kiss B."/>
            <person name="Kocsube S."/>
            <person name="Kotiranta H."/>
            <person name="LaButti K.M."/>
            <person name="Lechner B.E."/>
            <person name="Liimatainen K."/>
            <person name="Lipzen A."/>
            <person name="Lukacs Z."/>
            <person name="Mihaltcheva S."/>
            <person name="Morgado L.N."/>
            <person name="Niskanen T."/>
            <person name="Noordeloos M.E."/>
            <person name="Ohm R.A."/>
            <person name="Ortiz-Santana B."/>
            <person name="Ovrebo C."/>
            <person name="Racz N."/>
            <person name="Riley R."/>
            <person name="Savchenko A."/>
            <person name="Shiryaev A."/>
            <person name="Soop K."/>
            <person name="Spirin V."/>
            <person name="Szebenyi C."/>
            <person name="Tomsovsky M."/>
            <person name="Tulloss R.E."/>
            <person name="Uehling J."/>
            <person name="Grigoriev I.V."/>
            <person name="Vagvolgyi C."/>
            <person name="Papp T."/>
            <person name="Martin F.M."/>
            <person name="Miettinen O."/>
            <person name="Hibbett D.S."/>
            <person name="Nagy L.G."/>
        </authorList>
    </citation>
    <scope>NUCLEOTIDE SEQUENCE [LARGE SCALE GENOMIC DNA]</scope>
    <source>
        <strain evidence="9 10">CBS 309.79</strain>
    </source>
</reference>
<evidence type="ECO:0000256" key="4">
    <source>
        <dbReference type="ARBA" id="ARBA00022660"/>
    </source>
</evidence>
<dbReference type="PANTHER" id="PTHR12653">
    <property type="entry name" value="NADH-UBIQUINONE OXIDOREDUCTASE 13 KD-B SUBUNIT"/>
    <property type="match status" value="1"/>
</dbReference>
<keyword evidence="10" id="KW-1185">Reference proteome</keyword>
<keyword evidence="3" id="KW-0813">Transport</keyword>
<evidence type="ECO:0000256" key="2">
    <source>
        <dbReference type="ARBA" id="ARBA00010261"/>
    </source>
</evidence>